<feature type="transmembrane region" description="Helical" evidence="6">
    <location>
        <begin position="382"/>
        <end position="407"/>
    </location>
</feature>
<dbReference type="Pfam" id="PF12704">
    <property type="entry name" value="MacB_PCD"/>
    <property type="match status" value="1"/>
</dbReference>
<reference evidence="9" key="1">
    <citation type="submission" date="2023-06" db="EMBL/GenBank/DDBJ databases">
        <title>Genomic of Parafulvivirga corallium.</title>
        <authorList>
            <person name="Wang G."/>
        </authorList>
    </citation>
    <scope>NUCLEOTIDE SEQUENCE</scope>
    <source>
        <strain evidence="9">BMA10</strain>
    </source>
</reference>
<feature type="transmembrane region" description="Helical" evidence="6">
    <location>
        <begin position="725"/>
        <end position="746"/>
    </location>
</feature>
<evidence type="ECO:0000313" key="9">
    <source>
        <dbReference type="EMBL" id="MDN5202438.1"/>
    </source>
</evidence>
<dbReference type="InterPro" id="IPR003838">
    <property type="entry name" value="ABC3_permease_C"/>
</dbReference>
<feature type="domain" description="ABC3 transporter permease C-terminal" evidence="7">
    <location>
        <begin position="683"/>
        <end position="796"/>
    </location>
</feature>
<evidence type="ECO:0000313" key="10">
    <source>
        <dbReference type="Proteomes" id="UP001172082"/>
    </source>
</evidence>
<gene>
    <name evidence="9" type="ORF">QQ008_13710</name>
</gene>
<evidence type="ECO:0000256" key="1">
    <source>
        <dbReference type="ARBA" id="ARBA00004651"/>
    </source>
</evidence>
<dbReference type="PANTHER" id="PTHR30572:SF18">
    <property type="entry name" value="ABC-TYPE MACROLIDE FAMILY EXPORT SYSTEM PERMEASE COMPONENT 2"/>
    <property type="match status" value="1"/>
</dbReference>
<evidence type="ECO:0000256" key="5">
    <source>
        <dbReference type="ARBA" id="ARBA00023136"/>
    </source>
</evidence>
<protein>
    <submittedName>
        <fullName evidence="9">ABC transporter permease</fullName>
    </submittedName>
</protein>
<keyword evidence="2" id="KW-1003">Cell membrane</keyword>
<evidence type="ECO:0000256" key="4">
    <source>
        <dbReference type="ARBA" id="ARBA00022989"/>
    </source>
</evidence>
<dbReference type="Pfam" id="PF02687">
    <property type="entry name" value="FtsX"/>
    <property type="match status" value="2"/>
</dbReference>
<keyword evidence="5 6" id="KW-0472">Membrane</keyword>
<feature type="transmembrane region" description="Helical" evidence="6">
    <location>
        <begin position="333"/>
        <end position="362"/>
    </location>
</feature>
<evidence type="ECO:0000256" key="2">
    <source>
        <dbReference type="ARBA" id="ARBA00022475"/>
    </source>
</evidence>
<sequence length="803" mass="91454">MIKLVFRLALRNLRKQRLYTMINIIGLTIGLLSFVLIMLYVNHEKSFDRFHEKSERIYRLTSATAQRKGAIVPYIWGQVLKDELPQVQNLASIQNITIALTIEKDNEVYAQHGIVGADSTFFNIFDFPVIKGNRHEFLQTPNKMVITPEIAVKYFPGEDPIGQTLKISLWGTYVNFEVEGIVESPENSHLPFKLIIPIHFVKKYFFDPSSFLSWRTHFAYTYLLMSDNHIDQNEHDQIKSDLKDFLERHGGKELRDKYTPDIEPLKDIYLKSNLQFDFPPRGNIDHMYILTVVAFGILLMAMINFINITSAQSLTRIKEFGLKKILGSHRGSLFIQFVLESLLLSILSLILACILISLMLPYFNEFTGKAFTLTSVFSIHNILFMLVVAVIVGITSGIYPALMLSSFKPASILSSRTAGRSAGRKGQKMLVIAQFTLTTLLLVATGIVYKQVTYMLEKDLGFNKDQVIIMDDARLIASNPIKTDLFREELTKYEQIHAVSASSSYPGQQSWAARYVPEGFEKEESVSIFTIYADHDFLKTYDLEVVQGRDFDREIYSDSSAFLINEAAVKLFSNTDASWLQQPIGKKINYTRQTGGEVIGVIKDFHLESMKNEIAPLAIEITPENFFALQIKLNTQDIAETLVFIESTWKRLFPDLPFTYSFVDQEFAVHFASDQQLGQILRLFAIVSIVVAMLGLFGLASFLAFEKAKEMSIRKVIGATEKQLVILLSWLFLKLVLLANLIALPLSFYLMDQWLEEFAYRINIPLYLFVVVIGITFVTTILTIGYHALKTARTNPVDILAQE</sequence>
<keyword evidence="4 6" id="KW-1133">Transmembrane helix</keyword>
<dbReference type="InterPro" id="IPR050250">
    <property type="entry name" value="Macrolide_Exporter_MacB"/>
</dbReference>
<feature type="domain" description="MacB-like periplasmic core" evidence="8">
    <location>
        <begin position="20"/>
        <end position="201"/>
    </location>
</feature>
<evidence type="ECO:0000259" key="7">
    <source>
        <dbReference type="Pfam" id="PF02687"/>
    </source>
</evidence>
<dbReference type="PANTHER" id="PTHR30572">
    <property type="entry name" value="MEMBRANE COMPONENT OF TRANSPORTER-RELATED"/>
    <property type="match status" value="1"/>
</dbReference>
<feature type="transmembrane region" description="Helical" evidence="6">
    <location>
        <begin position="766"/>
        <end position="789"/>
    </location>
</feature>
<dbReference type="Proteomes" id="UP001172082">
    <property type="component" value="Unassembled WGS sequence"/>
</dbReference>
<feature type="transmembrane region" description="Helical" evidence="6">
    <location>
        <begin position="21"/>
        <end position="41"/>
    </location>
</feature>
<name>A0ABT8KPV0_9BACT</name>
<organism evidence="9 10">
    <name type="scientific">Splendidivirga corallicola</name>
    <dbReference type="NCBI Taxonomy" id="3051826"/>
    <lineage>
        <taxon>Bacteria</taxon>
        <taxon>Pseudomonadati</taxon>
        <taxon>Bacteroidota</taxon>
        <taxon>Cytophagia</taxon>
        <taxon>Cytophagales</taxon>
        <taxon>Splendidivirgaceae</taxon>
        <taxon>Splendidivirga</taxon>
    </lineage>
</organism>
<dbReference type="EMBL" id="JAUJEA010000004">
    <property type="protein sequence ID" value="MDN5202438.1"/>
    <property type="molecule type" value="Genomic_DNA"/>
</dbReference>
<comment type="caution">
    <text evidence="9">The sequence shown here is derived from an EMBL/GenBank/DDBJ whole genome shotgun (WGS) entry which is preliminary data.</text>
</comment>
<feature type="transmembrane region" description="Helical" evidence="6">
    <location>
        <begin position="287"/>
        <end position="308"/>
    </location>
</feature>
<evidence type="ECO:0000256" key="6">
    <source>
        <dbReference type="SAM" id="Phobius"/>
    </source>
</evidence>
<evidence type="ECO:0000256" key="3">
    <source>
        <dbReference type="ARBA" id="ARBA00022692"/>
    </source>
</evidence>
<feature type="transmembrane region" description="Helical" evidence="6">
    <location>
        <begin position="428"/>
        <end position="449"/>
    </location>
</feature>
<feature type="domain" description="ABC3 transporter permease C-terminal" evidence="7">
    <location>
        <begin position="292"/>
        <end position="408"/>
    </location>
</feature>
<comment type="subcellular location">
    <subcellularLocation>
        <location evidence="1">Cell membrane</location>
        <topology evidence="1">Multi-pass membrane protein</topology>
    </subcellularLocation>
</comment>
<accession>A0ABT8KPV0</accession>
<dbReference type="InterPro" id="IPR025857">
    <property type="entry name" value="MacB_PCD"/>
</dbReference>
<dbReference type="RefSeq" id="WP_346752462.1">
    <property type="nucleotide sequence ID" value="NZ_JAUJEA010000004.1"/>
</dbReference>
<keyword evidence="3 6" id="KW-0812">Transmembrane</keyword>
<proteinExistence type="predicted"/>
<feature type="transmembrane region" description="Helical" evidence="6">
    <location>
        <begin position="683"/>
        <end position="705"/>
    </location>
</feature>
<evidence type="ECO:0000259" key="8">
    <source>
        <dbReference type="Pfam" id="PF12704"/>
    </source>
</evidence>
<keyword evidence="10" id="KW-1185">Reference proteome</keyword>